<feature type="signal peptide" evidence="10">
    <location>
        <begin position="1"/>
        <end position="20"/>
    </location>
</feature>
<dbReference type="InterPro" id="IPR032282">
    <property type="entry name" value="HAGH_C"/>
</dbReference>
<keyword evidence="8" id="KW-0862">Zinc</keyword>
<keyword evidence="10" id="KW-0732">Signal</keyword>
<dbReference type="GO" id="GO:0019243">
    <property type="term" value="P:methylglyoxal catabolic process to D-lactate via S-lactoyl-glutathione"/>
    <property type="evidence" value="ECO:0007669"/>
    <property type="project" value="InterPro"/>
</dbReference>
<evidence type="ECO:0000256" key="3">
    <source>
        <dbReference type="ARBA" id="ARBA00004963"/>
    </source>
</evidence>
<dbReference type="Pfam" id="PF16123">
    <property type="entry name" value="HAGH_C"/>
    <property type="match status" value="2"/>
</dbReference>
<evidence type="ECO:0000256" key="1">
    <source>
        <dbReference type="ARBA" id="ARBA00001623"/>
    </source>
</evidence>
<evidence type="ECO:0000313" key="13">
    <source>
        <dbReference type="Proteomes" id="UP001195914"/>
    </source>
</evidence>
<dbReference type="GO" id="GO:0046872">
    <property type="term" value="F:metal ion binding"/>
    <property type="evidence" value="ECO:0007669"/>
    <property type="project" value="UniProtKB-KW"/>
</dbReference>
<reference evidence="12" key="1">
    <citation type="journal article" date="2014" name="Nucleic Acids Res.">
        <title>The evolutionary dynamics of variant antigen genes in Babesia reveal a history of genomic innovation underlying host-parasite interaction.</title>
        <authorList>
            <person name="Jackson A.P."/>
            <person name="Otto T.D."/>
            <person name="Darby A."/>
            <person name="Ramaprasad A."/>
            <person name="Xia D."/>
            <person name="Echaide I.E."/>
            <person name="Farber M."/>
            <person name="Gahlot S."/>
            <person name="Gamble J."/>
            <person name="Gupta D."/>
            <person name="Gupta Y."/>
            <person name="Jackson L."/>
            <person name="Malandrin L."/>
            <person name="Malas T.B."/>
            <person name="Moussa E."/>
            <person name="Nair M."/>
            <person name="Reid A.J."/>
            <person name="Sanders M."/>
            <person name="Sharma J."/>
            <person name="Tracey A."/>
            <person name="Quail M.A."/>
            <person name="Weir W."/>
            <person name="Wastling J.M."/>
            <person name="Hall N."/>
            <person name="Willadsen P."/>
            <person name="Lingelbach K."/>
            <person name="Shiels B."/>
            <person name="Tait A."/>
            <person name="Berriman M."/>
            <person name="Allred D.R."/>
            <person name="Pain A."/>
        </authorList>
    </citation>
    <scope>NUCLEOTIDE SEQUENCE</scope>
    <source>
        <strain evidence="12">1802A</strain>
    </source>
</reference>
<proteinExistence type="inferred from homology"/>
<sequence length="352" mass="39367">MKRRVLIGLFGFNLLRQSSAHHQQHCLSFLPNPIKHCTSIRQSLPQGAMPNNVDARTMFSHIIKASKLRIISILMDNPCAEVIVVPVLSDNYAYILVDPDSKESLCVDPAEPRIVLEAAAERNVRLSAAFCTHKHHDHSGGNMELQRLLPGVEVYGSCYESVPGVTKGLSDGEIVKFGNLEIRCVKAACHTVGHMLYYVTNPGNPELQPILFTGDTVFIAGCGRFFEGSADMMVDIMRMLRGYRKDTLVYCGHEYTLRNLEFAKTVDPSDSVMSKLSWTERVLSMNMPTVPSTLEEVCTFVSSPTNSTLRFLISFQEFQYNPFMRAGDLKDAVNATSEVEAMAMLRSMKNRF</sequence>
<dbReference type="InterPro" id="IPR017782">
    <property type="entry name" value="Hydroxyacylglutathione_Hdrlase"/>
</dbReference>
<evidence type="ECO:0000256" key="4">
    <source>
        <dbReference type="ARBA" id="ARBA00006759"/>
    </source>
</evidence>
<organism evidence="12 13">
    <name type="scientific">Babesia divergens</name>
    <dbReference type="NCBI Taxonomy" id="32595"/>
    <lineage>
        <taxon>Eukaryota</taxon>
        <taxon>Sar</taxon>
        <taxon>Alveolata</taxon>
        <taxon>Apicomplexa</taxon>
        <taxon>Aconoidasida</taxon>
        <taxon>Piroplasmida</taxon>
        <taxon>Babesiidae</taxon>
        <taxon>Babesia</taxon>
    </lineage>
</organism>
<comment type="cofactor">
    <cofactor evidence="2">
        <name>Zn(2+)</name>
        <dbReference type="ChEBI" id="CHEBI:29105"/>
    </cofactor>
</comment>
<protein>
    <recommendedName>
        <fullName evidence="5">hydroxyacylglutathione hydrolase</fullName>
        <ecNumber evidence="5">3.1.2.6</ecNumber>
    </recommendedName>
    <alternativeName>
        <fullName evidence="9">Glyoxalase II</fullName>
    </alternativeName>
</protein>
<dbReference type="GO" id="GO:0004416">
    <property type="term" value="F:hydroxyacylglutathione hydrolase activity"/>
    <property type="evidence" value="ECO:0007669"/>
    <property type="project" value="UniProtKB-EC"/>
</dbReference>
<feature type="domain" description="Metallo-beta-lactamase" evidence="11">
    <location>
        <begin position="90"/>
        <end position="253"/>
    </location>
</feature>
<dbReference type="InterPro" id="IPR001279">
    <property type="entry name" value="Metallo-B-lactamas"/>
</dbReference>
<evidence type="ECO:0000256" key="2">
    <source>
        <dbReference type="ARBA" id="ARBA00001947"/>
    </source>
</evidence>
<reference evidence="12" key="2">
    <citation type="submission" date="2021-05" db="EMBL/GenBank/DDBJ databases">
        <authorList>
            <person name="Pain A."/>
        </authorList>
    </citation>
    <scope>NUCLEOTIDE SEQUENCE</scope>
    <source>
        <strain evidence="12">1802A</strain>
    </source>
</reference>
<evidence type="ECO:0000256" key="10">
    <source>
        <dbReference type="SAM" id="SignalP"/>
    </source>
</evidence>
<keyword evidence="7 12" id="KW-0378">Hydrolase</keyword>
<dbReference type="PANTHER" id="PTHR11935:SF94">
    <property type="entry name" value="TENZING NORGAY, ISOFORM C"/>
    <property type="match status" value="1"/>
</dbReference>
<dbReference type="EMBL" id="JAHBMH010000062">
    <property type="protein sequence ID" value="KAK1934818.1"/>
    <property type="molecule type" value="Genomic_DNA"/>
</dbReference>
<evidence type="ECO:0000256" key="6">
    <source>
        <dbReference type="ARBA" id="ARBA00022723"/>
    </source>
</evidence>
<dbReference type="CDD" id="cd07723">
    <property type="entry name" value="hydroxyacylglutathione_hydrolase_MBL-fold"/>
    <property type="match status" value="1"/>
</dbReference>
<dbReference type="NCBIfam" id="TIGR03413">
    <property type="entry name" value="GSH_gloB"/>
    <property type="match status" value="1"/>
</dbReference>
<comment type="pathway">
    <text evidence="3">Secondary metabolite metabolism; methylglyoxal degradation; (R)-lactate from methylglyoxal: step 2/2.</text>
</comment>
<dbReference type="EC" id="3.1.2.6" evidence="5"/>
<feature type="chain" id="PRO_5042123160" description="hydroxyacylglutathione hydrolase" evidence="10">
    <location>
        <begin position="21"/>
        <end position="352"/>
    </location>
</feature>
<dbReference type="Proteomes" id="UP001195914">
    <property type="component" value="Unassembled WGS sequence"/>
</dbReference>
<dbReference type="PANTHER" id="PTHR11935">
    <property type="entry name" value="BETA LACTAMASE DOMAIN"/>
    <property type="match status" value="1"/>
</dbReference>
<evidence type="ECO:0000256" key="8">
    <source>
        <dbReference type="ARBA" id="ARBA00022833"/>
    </source>
</evidence>
<keyword evidence="13" id="KW-1185">Reference proteome</keyword>
<comment type="similarity">
    <text evidence="4">Belongs to the metallo-beta-lactamase superfamily. Glyoxalase II family.</text>
</comment>
<dbReference type="HAMAP" id="MF_01374">
    <property type="entry name" value="Glyoxalase_2"/>
    <property type="match status" value="1"/>
</dbReference>
<evidence type="ECO:0000256" key="7">
    <source>
        <dbReference type="ARBA" id="ARBA00022801"/>
    </source>
</evidence>
<dbReference type="InterPro" id="IPR036866">
    <property type="entry name" value="RibonucZ/Hydroxyglut_hydro"/>
</dbReference>
<evidence type="ECO:0000259" key="11">
    <source>
        <dbReference type="SMART" id="SM00849"/>
    </source>
</evidence>
<dbReference type="SUPFAM" id="SSF56281">
    <property type="entry name" value="Metallo-hydrolase/oxidoreductase"/>
    <property type="match status" value="1"/>
</dbReference>
<evidence type="ECO:0000256" key="5">
    <source>
        <dbReference type="ARBA" id="ARBA00011917"/>
    </source>
</evidence>
<name>A0AAD9GAE8_BABDI</name>
<gene>
    <name evidence="12" type="ORF">X943_001961</name>
</gene>
<comment type="catalytic activity">
    <reaction evidence="1">
        <text>an S-(2-hydroxyacyl)glutathione + H2O = a 2-hydroxy carboxylate + glutathione + H(+)</text>
        <dbReference type="Rhea" id="RHEA:21864"/>
        <dbReference type="ChEBI" id="CHEBI:15377"/>
        <dbReference type="ChEBI" id="CHEBI:15378"/>
        <dbReference type="ChEBI" id="CHEBI:57925"/>
        <dbReference type="ChEBI" id="CHEBI:58896"/>
        <dbReference type="ChEBI" id="CHEBI:71261"/>
        <dbReference type="EC" id="3.1.2.6"/>
    </reaction>
</comment>
<dbReference type="Gene3D" id="3.60.15.10">
    <property type="entry name" value="Ribonuclease Z/Hydroxyacylglutathione hydrolase-like"/>
    <property type="match status" value="1"/>
</dbReference>
<dbReference type="AlphaFoldDB" id="A0AAD9GAE8"/>
<evidence type="ECO:0000256" key="9">
    <source>
        <dbReference type="ARBA" id="ARBA00031044"/>
    </source>
</evidence>
<dbReference type="SMART" id="SM00849">
    <property type="entry name" value="Lactamase_B"/>
    <property type="match status" value="1"/>
</dbReference>
<keyword evidence="6" id="KW-0479">Metal-binding</keyword>
<accession>A0AAD9GAE8</accession>
<dbReference type="InterPro" id="IPR035680">
    <property type="entry name" value="Clx_II_MBL"/>
</dbReference>
<evidence type="ECO:0000313" key="12">
    <source>
        <dbReference type="EMBL" id="KAK1934818.1"/>
    </source>
</evidence>
<comment type="caution">
    <text evidence="12">The sequence shown here is derived from an EMBL/GenBank/DDBJ whole genome shotgun (WGS) entry which is preliminary data.</text>
</comment>